<dbReference type="RefSeq" id="XP_013427264.1">
    <property type="nucleotide sequence ID" value="XM_013571810.1"/>
</dbReference>
<dbReference type="AlphaFoldDB" id="A0A074WT41"/>
<gene>
    <name evidence="1" type="ORF">M436DRAFT_82199</name>
</gene>
<keyword evidence="2" id="KW-1185">Reference proteome</keyword>
<sequence length="421" mass="48434">MANLESTELAWAQIEYQHQIPDLCHEKMKSKMQEINESSDSKTVSLYHMLHGDQREKPQSLPYARQIPCNFAAANNKAKSPAWYSLTVEGDPGQEFPDSNEMHTLGPDGEYEEHPDIRYMLEIRNGLVKRASIQDVENLKLLHDLVLKVEAIEKQNLEKQIRPASEILDDEKIEVGTSGTFTEKSIAGLRHVLFEFVHYDWEHKKIRFYCTTHLGEQWLSVEAKSGSHHAYKLIQKLEEVAGLRPQARLTIPVGSGRSLENEVFVTFNIVHPLPHLVESPRCKISYFVELWEVTDLATDYIKDWRPNPTDYSDIITFLDRLSDVWFQDLSLLYEKHSCLFQDPKKKVATQVASIKVIKAQVPTFCSLAVLPRWHGIPHLYAQLKHKWGVTDEEAEDLDGHLHVAYDEILTKLTGEDLELDN</sequence>
<evidence type="ECO:0000313" key="1">
    <source>
        <dbReference type="EMBL" id="KEQ72927.1"/>
    </source>
</evidence>
<evidence type="ECO:0000313" key="2">
    <source>
        <dbReference type="Proteomes" id="UP000027730"/>
    </source>
</evidence>
<reference evidence="1 2" key="1">
    <citation type="journal article" date="2014" name="BMC Genomics">
        <title>Genome sequencing of four Aureobasidium pullulans varieties: biotechnological potential, stress tolerance, and description of new species.</title>
        <authorList>
            <person name="Gostin Ar C."/>
            <person name="Ohm R.A."/>
            <person name="Kogej T."/>
            <person name="Sonjak S."/>
            <person name="Turk M."/>
            <person name="Zajc J."/>
            <person name="Zalar P."/>
            <person name="Grube M."/>
            <person name="Sun H."/>
            <person name="Han J."/>
            <person name="Sharma A."/>
            <person name="Chiniquy J."/>
            <person name="Ngan C.Y."/>
            <person name="Lipzen A."/>
            <person name="Barry K."/>
            <person name="Grigoriev I.V."/>
            <person name="Gunde-Cimerman N."/>
        </authorList>
    </citation>
    <scope>NUCLEOTIDE SEQUENCE [LARGE SCALE GENOMIC DNA]</scope>
    <source>
        <strain evidence="1 2">CBS 147.97</strain>
    </source>
</reference>
<dbReference type="GeneID" id="25416942"/>
<dbReference type="HOGENOM" id="CLU_652087_0_0_1"/>
<dbReference type="OrthoDB" id="3905493at2759"/>
<dbReference type="Proteomes" id="UP000027730">
    <property type="component" value="Unassembled WGS sequence"/>
</dbReference>
<dbReference type="EMBL" id="KL584710">
    <property type="protein sequence ID" value="KEQ72927.1"/>
    <property type="molecule type" value="Genomic_DNA"/>
</dbReference>
<name>A0A074WT41_9PEZI</name>
<accession>A0A074WT41</accession>
<proteinExistence type="predicted"/>
<organism evidence="1 2">
    <name type="scientific">Aureobasidium namibiae CBS 147.97</name>
    <dbReference type="NCBI Taxonomy" id="1043004"/>
    <lineage>
        <taxon>Eukaryota</taxon>
        <taxon>Fungi</taxon>
        <taxon>Dikarya</taxon>
        <taxon>Ascomycota</taxon>
        <taxon>Pezizomycotina</taxon>
        <taxon>Dothideomycetes</taxon>
        <taxon>Dothideomycetidae</taxon>
        <taxon>Dothideales</taxon>
        <taxon>Saccotheciaceae</taxon>
        <taxon>Aureobasidium</taxon>
    </lineage>
</organism>
<protein>
    <submittedName>
        <fullName evidence="1">Uncharacterized protein</fullName>
    </submittedName>
</protein>